<dbReference type="PANTHER" id="PTHR43615">
    <property type="entry name" value="PHOSPHOENOLPYRUVATE SYNTHASE-RELATED"/>
    <property type="match status" value="1"/>
</dbReference>
<reference evidence="3 4" key="1">
    <citation type="submission" date="2020-05" db="EMBL/GenBank/DDBJ databases">
        <title>Genomic Encyclopedia of Type Strains, Phase III (KMG-III): the genomes of soil and plant-associated and newly described type strains.</title>
        <authorList>
            <person name="Whitman W."/>
        </authorList>
    </citation>
    <scope>NUCLEOTIDE SEQUENCE [LARGE SCALE GENOMIC DNA]</scope>
    <source>
        <strain evidence="3 4">KCTC 19046</strain>
    </source>
</reference>
<dbReference type="GO" id="GO:0008986">
    <property type="term" value="F:pyruvate, water dikinase activity"/>
    <property type="evidence" value="ECO:0007669"/>
    <property type="project" value="UniProtKB-EC"/>
</dbReference>
<evidence type="ECO:0000259" key="1">
    <source>
        <dbReference type="Pfam" id="PF00391"/>
    </source>
</evidence>
<feature type="domain" description="PEP-utilising enzyme mobile" evidence="1">
    <location>
        <begin position="306"/>
        <end position="376"/>
    </location>
</feature>
<dbReference type="Pfam" id="PF00391">
    <property type="entry name" value="PEP-utilizers"/>
    <property type="match status" value="1"/>
</dbReference>
<dbReference type="InterPro" id="IPR008279">
    <property type="entry name" value="PEP-util_enz_mobile_dom"/>
</dbReference>
<comment type="caution">
    <text evidence="3">The sequence shown here is derived from an EMBL/GenBank/DDBJ whole genome shotgun (WGS) entry which is preliminary data.</text>
</comment>
<keyword evidence="3" id="KW-0670">Pyruvate</keyword>
<accession>A0ABX2AA57</accession>
<sequence>MLTTLAHADASTCGHKAAALATLLRAGLPVPDGFVVPLAAHRAAGAGDDPLVHDALRRDVARRLATMGDPFLAVRSSATDEDAPGTSAAGRYTTVLAVRGAPAVMDAIRTCWASAASGRAAQDDTAMAVLVQRLVDADTSGVMFTPTHTGGSTRIEASWGLGPSTVGGTVTPDTYLVAPDGAVRRALGSKATRVDRDRHVGGLTAQAVPPAHRATPTLDDGTARELTELGHQVAAELGRPQDVEWALAGRTLRLLQARPITAPLPSWRITVPDAPGLLLAGTPGSHGTASGTARVLHGPSDIPRVRPGDIVVCRDTDPAWTPLFRVAAGIVTEVGGALSHAAIVAREQGLPAALGVRGATTAILDGSPVTVDGTAGTVRLAPS</sequence>
<dbReference type="InterPro" id="IPR051549">
    <property type="entry name" value="PEP_Utilizing_Enz"/>
</dbReference>
<dbReference type="Gene3D" id="3.50.30.10">
    <property type="entry name" value="Phosphohistidine domain"/>
    <property type="match status" value="1"/>
</dbReference>
<evidence type="ECO:0000313" key="3">
    <source>
        <dbReference type="EMBL" id="NOV98942.1"/>
    </source>
</evidence>
<dbReference type="SUPFAM" id="SSF56059">
    <property type="entry name" value="Glutathione synthetase ATP-binding domain-like"/>
    <property type="match status" value="1"/>
</dbReference>
<protein>
    <submittedName>
        <fullName evidence="3">Pyruvate,water dikinase</fullName>
        <ecNumber evidence="3">2.7.9.2</ecNumber>
    </submittedName>
</protein>
<dbReference type="EC" id="2.7.9.2" evidence="3"/>
<name>A0ABX2AA57_9MICO</name>
<dbReference type="SUPFAM" id="SSF52009">
    <property type="entry name" value="Phosphohistidine domain"/>
    <property type="match status" value="1"/>
</dbReference>
<dbReference type="InterPro" id="IPR002192">
    <property type="entry name" value="PPDK_AMP/ATP-bd"/>
</dbReference>
<dbReference type="Pfam" id="PF01326">
    <property type="entry name" value="PPDK_N"/>
    <property type="match status" value="1"/>
</dbReference>
<feature type="domain" description="Pyruvate phosphate dikinase AMP/ATP-binding" evidence="2">
    <location>
        <begin position="55"/>
        <end position="261"/>
    </location>
</feature>
<dbReference type="Proteomes" id="UP000757540">
    <property type="component" value="Unassembled WGS sequence"/>
</dbReference>
<dbReference type="InterPro" id="IPR013815">
    <property type="entry name" value="ATP_grasp_subdomain_1"/>
</dbReference>
<gene>
    <name evidence="3" type="ORF">HDG69_003544</name>
</gene>
<proteinExistence type="predicted"/>
<keyword evidence="4" id="KW-1185">Reference proteome</keyword>
<dbReference type="EMBL" id="JABEZU010000005">
    <property type="protein sequence ID" value="NOV98942.1"/>
    <property type="molecule type" value="Genomic_DNA"/>
</dbReference>
<dbReference type="PANTHER" id="PTHR43615:SF1">
    <property type="entry name" value="PPDK_N DOMAIN-CONTAINING PROTEIN"/>
    <property type="match status" value="1"/>
</dbReference>
<dbReference type="RefSeq" id="WP_171785137.1">
    <property type="nucleotide sequence ID" value="NZ_BAAAML010000004.1"/>
</dbReference>
<organism evidence="3 4">
    <name type="scientific">Isoptericola halotolerans</name>
    <dbReference type="NCBI Taxonomy" id="300560"/>
    <lineage>
        <taxon>Bacteria</taxon>
        <taxon>Bacillati</taxon>
        <taxon>Actinomycetota</taxon>
        <taxon>Actinomycetes</taxon>
        <taxon>Micrococcales</taxon>
        <taxon>Promicromonosporaceae</taxon>
        <taxon>Isoptericola</taxon>
    </lineage>
</organism>
<dbReference type="InterPro" id="IPR036637">
    <property type="entry name" value="Phosphohistidine_dom_sf"/>
</dbReference>
<evidence type="ECO:0000259" key="2">
    <source>
        <dbReference type="Pfam" id="PF01326"/>
    </source>
</evidence>
<dbReference type="Gene3D" id="3.30.470.20">
    <property type="entry name" value="ATP-grasp fold, B domain"/>
    <property type="match status" value="1"/>
</dbReference>
<dbReference type="Gene3D" id="3.30.1490.20">
    <property type="entry name" value="ATP-grasp fold, A domain"/>
    <property type="match status" value="2"/>
</dbReference>
<evidence type="ECO:0000313" key="4">
    <source>
        <dbReference type="Proteomes" id="UP000757540"/>
    </source>
</evidence>
<keyword evidence="3" id="KW-0808">Transferase</keyword>